<feature type="region of interest" description="Disordered" evidence="20">
    <location>
        <begin position="994"/>
        <end position="1020"/>
    </location>
</feature>
<keyword evidence="8" id="KW-0406">Ion transport</keyword>
<organism evidence="25 26">
    <name type="scientific">Paragonimus heterotremus</name>
    <dbReference type="NCBI Taxonomy" id="100268"/>
    <lineage>
        <taxon>Eukaryota</taxon>
        <taxon>Metazoa</taxon>
        <taxon>Spiralia</taxon>
        <taxon>Lophotrochozoa</taxon>
        <taxon>Platyhelminthes</taxon>
        <taxon>Trematoda</taxon>
        <taxon>Digenea</taxon>
        <taxon>Plagiorchiida</taxon>
        <taxon>Troglotremata</taxon>
        <taxon>Troglotrematidae</taxon>
        <taxon>Paragonimus</taxon>
    </lineage>
</organism>
<evidence type="ECO:0000256" key="9">
    <source>
        <dbReference type="ARBA" id="ARBA00023136"/>
    </source>
</evidence>
<dbReference type="SMART" id="SM00079">
    <property type="entry name" value="PBPe"/>
    <property type="match status" value="1"/>
</dbReference>
<dbReference type="PANTHER" id="PTHR18966">
    <property type="entry name" value="IONOTROPIC GLUTAMATE RECEPTOR"/>
    <property type="match status" value="1"/>
</dbReference>
<evidence type="ECO:0000256" key="17">
    <source>
        <dbReference type="PIRSR" id="PIRSR601508-1"/>
    </source>
</evidence>
<dbReference type="SUPFAM" id="SSF53822">
    <property type="entry name" value="Periplasmic binding protein-like I"/>
    <property type="match status" value="1"/>
</dbReference>
<feature type="chain" id="PRO_5035209041" description="Glutamate receptor 1" evidence="22">
    <location>
        <begin position="26"/>
        <end position="1129"/>
    </location>
</feature>
<keyword evidence="9 21" id="KW-0472">Membrane</keyword>
<evidence type="ECO:0000256" key="2">
    <source>
        <dbReference type="ARBA" id="ARBA00022448"/>
    </source>
</evidence>
<feature type="site" description="Crucial to convey clamshell closure to channel opening" evidence="18">
    <location>
        <position position="696"/>
    </location>
</feature>
<dbReference type="InterPro" id="IPR001828">
    <property type="entry name" value="ANF_lig-bd_rcpt"/>
</dbReference>
<dbReference type="PRINTS" id="PR00177">
    <property type="entry name" value="NMDARECEPTOR"/>
</dbReference>
<gene>
    <name evidence="25" type="ORF">PHET_03100</name>
</gene>
<evidence type="ECO:0000313" key="26">
    <source>
        <dbReference type="Proteomes" id="UP000748531"/>
    </source>
</evidence>
<feature type="disulfide bond" evidence="19">
    <location>
        <begin position="777"/>
        <end position="835"/>
    </location>
</feature>
<dbReference type="InterPro" id="IPR001320">
    <property type="entry name" value="Iontro_rcpt_C"/>
</dbReference>
<keyword evidence="26" id="KW-1185">Reference proteome</keyword>
<feature type="transmembrane region" description="Helical" evidence="21">
    <location>
        <begin position="667"/>
        <end position="690"/>
    </location>
</feature>
<dbReference type="GO" id="GO:0005230">
    <property type="term" value="F:extracellular ligand-gated monoatomic ion channel activity"/>
    <property type="evidence" value="ECO:0007669"/>
    <property type="project" value="UniProtKB-ARBA"/>
</dbReference>
<evidence type="ECO:0000256" key="7">
    <source>
        <dbReference type="ARBA" id="ARBA00023018"/>
    </source>
</evidence>
<feature type="binding site" evidence="17">
    <location>
        <position position="551"/>
    </location>
    <ligand>
        <name>L-glutamate</name>
        <dbReference type="ChEBI" id="CHEBI:29985"/>
    </ligand>
</feature>
<evidence type="ECO:0000256" key="19">
    <source>
        <dbReference type="PIRSR" id="PIRSR601508-3"/>
    </source>
</evidence>
<dbReference type="FunFam" id="3.40.190.10:FF:000024">
    <property type="entry name" value="Glutamate receptor, ionotropic, delta 1"/>
    <property type="match status" value="1"/>
</dbReference>
<evidence type="ECO:0000256" key="15">
    <source>
        <dbReference type="ARBA" id="ARBA00034104"/>
    </source>
</evidence>
<dbReference type="GO" id="GO:0007166">
    <property type="term" value="P:cell surface receptor signaling pathway"/>
    <property type="evidence" value="ECO:0007669"/>
    <property type="project" value="UniProtKB-ARBA"/>
</dbReference>
<keyword evidence="3" id="KW-1003">Cell membrane</keyword>
<dbReference type="FunFam" id="3.40.190.10:FF:000060">
    <property type="entry name" value="Glutamate receptor ionotropic, kainate 1"/>
    <property type="match status" value="1"/>
</dbReference>
<dbReference type="Gene3D" id="3.40.190.10">
    <property type="entry name" value="Periplasmic binding protein-like II"/>
    <property type="match status" value="2"/>
</dbReference>
<evidence type="ECO:0000256" key="22">
    <source>
        <dbReference type="SAM" id="SignalP"/>
    </source>
</evidence>
<dbReference type="Gene3D" id="1.10.287.70">
    <property type="match status" value="1"/>
</dbReference>
<comment type="subcellular location">
    <subcellularLocation>
        <location evidence="15">Postsynaptic cell membrane</location>
        <topology evidence="15">Multi-pass membrane protein</topology>
    </subcellularLocation>
</comment>
<feature type="disulfide bond" evidence="19">
    <location>
        <begin position="110"/>
        <end position="367"/>
    </location>
</feature>
<comment type="caution">
    <text evidence="25">The sequence shown here is derived from an EMBL/GenBank/DDBJ whole genome shotgun (WGS) entry which is preliminary data.</text>
</comment>
<dbReference type="Gene3D" id="3.40.50.2300">
    <property type="match status" value="2"/>
</dbReference>
<evidence type="ECO:0000256" key="10">
    <source>
        <dbReference type="ARBA" id="ARBA00023170"/>
    </source>
</evidence>
<evidence type="ECO:0000256" key="14">
    <source>
        <dbReference type="ARBA" id="ARBA00023303"/>
    </source>
</evidence>
<dbReference type="EMBL" id="LUCH01001160">
    <property type="protein sequence ID" value="KAF5403547.1"/>
    <property type="molecule type" value="Genomic_DNA"/>
</dbReference>
<evidence type="ECO:0000259" key="24">
    <source>
        <dbReference type="SMART" id="SM00918"/>
    </source>
</evidence>
<keyword evidence="7" id="KW-0770">Synapse</keyword>
<feature type="binding site" evidence="17">
    <location>
        <position position="765"/>
    </location>
    <ligand>
        <name>L-glutamate</name>
        <dbReference type="ChEBI" id="CHEBI:29985"/>
    </ligand>
</feature>
<dbReference type="SUPFAM" id="SSF81324">
    <property type="entry name" value="Voltage-gated potassium channels"/>
    <property type="match status" value="1"/>
</dbReference>
<dbReference type="AlphaFoldDB" id="A0A8J4SRK8"/>
<evidence type="ECO:0000313" key="25">
    <source>
        <dbReference type="EMBL" id="KAF5403547.1"/>
    </source>
</evidence>
<dbReference type="GO" id="GO:0034702">
    <property type="term" value="C:monoatomic ion channel complex"/>
    <property type="evidence" value="ECO:0007669"/>
    <property type="project" value="UniProtKB-ARBA"/>
</dbReference>
<keyword evidence="2" id="KW-0813">Transport</keyword>
<feature type="binding site" evidence="17">
    <location>
        <position position="546"/>
    </location>
    <ligand>
        <name>L-glutamate</name>
        <dbReference type="ChEBI" id="CHEBI:29985"/>
    </ligand>
</feature>
<keyword evidence="6 21" id="KW-1133">Transmembrane helix</keyword>
<dbReference type="InterPro" id="IPR015683">
    <property type="entry name" value="Ionotropic_Glu_rcpt"/>
</dbReference>
<evidence type="ECO:0000256" key="6">
    <source>
        <dbReference type="ARBA" id="ARBA00022989"/>
    </source>
</evidence>
<evidence type="ECO:0000256" key="18">
    <source>
        <dbReference type="PIRSR" id="PIRSR601508-2"/>
    </source>
</evidence>
<feature type="region of interest" description="Disordered" evidence="20">
    <location>
        <begin position="1092"/>
        <end position="1129"/>
    </location>
</feature>
<feature type="binding site" evidence="17">
    <location>
        <position position="718"/>
    </location>
    <ligand>
        <name>L-glutamate</name>
        <dbReference type="ChEBI" id="CHEBI:29985"/>
    </ligand>
</feature>
<dbReference type="Proteomes" id="UP000748531">
    <property type="component" value="Unassembled WGS sequence"/>
</dbReference>
<dbReference type="GO" id="GO:0045211">
    <property type="term" value="C:postsynaptic membrane"/>
    <property type="evidence" value="ECO:0007669"/>
    <property type="project" value="UniProtKB-SubCell"/>
</dbReference>
<evidence type="ECO:0000256" key="16">
    <source>
        <dbReference type="ARBA" id="ARBA00072754"/>
    </source>
</evidence>
<evidence type="ECO:0000256" key="13">
    <source>
        <dbReference type="ARBA" id="ARBA00023286"/>
    </source>
</evidence>
<dbReference type="Pfam" id="PF00060">
    <property type="entry name" value="Lig_chan"/>
    <property type="match status" value="1"/>
</dbReference>
<feature type="domain" description="Ionotropic glutamate receptor L-glutamate and glycine-binding" evidence="24">
    <location>
        <begin position="464"/>
        <end position="535"/>
    </location>
</feature>
<dbReference type="FunFam" id="1.10.287.70:FF:000064">
    <property type="entry name" value="Glutamate receptor ionotropic, kainate"/>
    <property type="match status" value="1"/>
</dbReference>
<dbReference type="Pfam" id="PF10613">
    <property type="entry name" value="Lig_chan-Glu_bd"/>
    <property type="match status" value="1"/>
</dbReference>
<feature type="compositionally biased region" description="Polar residues" evidence="20">
    <location>
        <begin position="1094"/>
        <end position="1104"/>
    </location>
</feature>
<dbReference type="InterPro" id="IPR019594">
    <property type="entry name" value="Glu/Gly-bd"/>
</dbReference>
<proteinExistence type="inferred from homology"/>
<reference evidence="25" key="1">
    <citation type="submission" date="2019-05" db="EMBL/GenBank/DDBJ databases">
        <title>Annotation for the trematode Paragonimus heterotremus.</title>
        <authorList>
            <person name="Choi Y.-J."/>
        </authorList>
    </citation>
    <scope>NUCLEOTIDE SEQUENCE</scope>
    <source>
        <strain evidence="25">LC</strain>
    </source>
</reference>
<evidence type="ECO:0000256" key="1">
    <source>
        <dbReference type="ARBA" id="ARBA00008685"/>
    </source>
</evidence>
<dbReference type="OrthoDB" id="5984008at2759"/>
<evidence type="ECO:0000256" key="4">
    <source>
        <dbReference type="ARBA" id="ARBA00022692"/>
    </source>
</evidence>
<dbReference type="InterPro" id="IPR001508">
    <property type="entry name" value="Iono_Glu_rcpt_met"/>
</dbReference>
<keyword evidence="10" id="KW-0675">Receptor</keyword>
<keyword evidence="11" id="KW-0325">Glycoprotein</keyword>
<dbReference type="GO" id="GO:0004888">
    <property type="term" value="F:transmembrane signaling receptor activity"/>
    <property type="evidence" value="ECO:0007669"/>
    <property type="project" value="UniProtKB-ARBA"/>
</dbReference>
<evidence type="ECO:0000256" key="5">
    <source>
        <dbReference type="ARBA" id="ARBA00022729"/>
    </source>
</evidence>
<accession>A0A8J4SRK8</accession>
<evidence type="ECO:0000256" key="21">
    <source>
        <dbReference type="SAM" id="Phobius"/>
    </source>
</evidence>
<sequence length="1129" mass="127856">MINIRAKHTFTLLIIISVQWELTFEQSRGYESTELAVGAIIEKGDVNHEICFRKSVQEANKLLQKHDSQRRRLQLVPIIETIDGDDSFEASRKGEFTAISLNKPSAPYTCKLLERQVIAIYGPVTPNAVQSVQSLTNQFGIPHLQNDWGYHQTTQGFALNVHPHYLAFGQALYDYVRKAANWASVAVVYQDEQSLLKYDYLLRNFDPPVMLRKWDMMNDNHKYVIKQFKTMQSHFRFIVDIPFWQIPEFLELANSYNMTSQYYSYIFTDWDIQLVDSFTFKSVRGANITTFTILQPISDEGYGIVQLLDEIQMISSRGQRNLPGVGVERGIGPTQSALLYDGMSLLAMGLLSASRTTELLPPTGMTCSSSRVWNPGLSLMNDIKAIQPGNFRGLTGTFQFDGNGWRSNIQLQIMERAPDGFRQFAYWNMDEGLIVTKNFSLAFQEMQSELKGKVLRITTTEEKPYMMYRGNTALGEPKSTDSNDWEGYCIDLLNEIGKELNFTYVINLVPDATYGNMKIVDGEEVWDGMVQELKTRRADLAVGSFTITYDRARVIDFTTPFMYLGISIIYKRIEDKRSHLFSFLQPLSAPVWGYILAATIMVSLILFVVARFSPYEWKINHPCNVNSNVVENKFNVLNSFWFTFGALMQKGSDVVPHATSTRIIAGFWWFFTLIVISSYTANLAAFLTVARMESPIENAEDLAKQTKIKYGTRQGGSTIAFFEHSKFPTYKRMWQFMSSQKGLLMNTTPEAIRRVKREEYAYILESTMNEYYTQRDCQLMQIGGLLDSKGYGIGLPQGSIYRDPISETILKLQNDQILDKLKFRWWRERDINVTCDSNKKKSDTSSLGVEKVGGCFVMLLIGMGVSLMVSVLEFIYKSYHRMALSERSLSEELARDFRFSTACSSFRSQTAEDAMKLPPPQAIHCCAPPSDGKSRLGNAMSYAPCLPSPQFPLKPTDLQDTLSVKLTGPTPPNLGMPESDSSSNVLMLNIKSDAGVQNHSSSPEKHQEGFAQPLPGDYRTVQSKLHPQDLIPNHHGDNVTDEQFHRMNNGYGVREHSRDSPELEDLEPEEWLAGPSPNYSASPTAFSLRGHSSILPTRNQNPQSVDGKLGSRGMVMNQAPDLQLKKVSC</sequence>
<evidence type="ECO:0000256" key="12">
    <source>
        <dbReference type="ARBA" id="ARBA00023257"/>
    </source>
</evidence>
<evidence type="ECO:0000256" key="11">
    <source>
        <dbReference type="ARBA" id="ARBA00023180"/>
    </source>
</evidence>
<feature type="transmembrane region" description="Helical" evidence="21">
    <location>
        <begin position="591"/>
        <end position="610"/>
    </location>
</feature>
<dbReference type="SMART" id="SM00918">
    <property type="entry name" value="Lig_chan-Glu_bd"/>
    <property type="match status" value="1"/>
</dbReference>
<feature type="binding site" evidence="17">
    <location>
        <position position="717"/>
    </location>
    <ligand>
        <name>L-glutamate</name>
        <dbReference type="ChEBI" id="CHEBI:29985"/>
    </ligand>
</feature>
<feature type="site" description="Interaction with the cone snail toxin Con-ikot-ikot" evidence="18">
    <location>
        <position position="811"/>
    </location>
</feature>
<keyword evidence="5 22" id="KW-0732">Signal</keyword>
<dbReference type="InterPro" id="IPR028082">
    <property type="entry name" value="Peripla_BP_I"/>
</dbReference>
<keyword evidence="14" id="KW-0407">Ion channel</keyword>
<keyword evidence="13" id="KW-1071">Ligand-gated ion channel</keyword>
<dbReference type="Pfam" id="PF01094">
    <property type="entry name" value="ANF_receptor"/>
    <property type="match status" value="1"/>
</dbReference>
<evidence type="ECO:0000256" key="8">
    <source>
        <dbReference type="ARBA" id="ARBA00023065"/>
    </source>
</evidence>
<protein>
    <recommendedName>
        <fullName evidence="16">Glutamate receptor 1</fullName>
    </recommendedName>
</protein>
<evidence type="ECO:0000256" key="3">
    <source>
        <dbReference type="ARBA" id="ARBA00022475"/>
    </source>
</evidence>
<evidence type="ECO:0000256" key="20">
    <source>
        <dbReference type="SAM" id="MobiDB-lite"/>
    </source>
</evidence>
<keyword evidence="19" id="KW-1015">Disulfide bond</keyword>
<evidence type="ECO:0000259" key="23">
    <source>
        <dbReference type="SMART" id="SM00079"/>
    </source>
</evidence>
<comment type="similarity">
    <text evidence="1">Belongs to the glutamate-gated ion channel (TC 1.A.10.1) family.</text>
</comment>
<feature type="signal peptide" evidence="22">
    <location>
        <begin position="1"/>
        <end position="25"/>
    </location>
</feature>
<keyword evidence="4 21" id="KW-0812">Transmembrane</keyword>
<keyword evidence="12" id="KW-0628">Postsynaptic cell membrane</keyword>
<name>A0A8J4SRK8_9TREM</name>
<feature type="domain" description="Ionotropic glutamate receptor C-terminal" evidence="23">
    <location>
        <begin position="454"/>
        <end position="828"/>
    </location>
</feature>
<dbReference type="SUPFAM" id="SSF53850">
    <property type="entry name" value="Periplasmic binding protein-like II"/>
    <property type="match status" value="1"/>
</dbReference>